<protein>
    <submittedName>
        <fullName evidence="2">Uncharacterized protein</fullName>
    </submittedName>
</protein>
<keyword evidence="3" id="KW-1185">Reference proteome</keyword>
<evidence type="ECO:0000256" key="1">
    <source>
        <dbReference type="SAM" id="MobiDB-lite"/>
    </source>
</evidence>
<dbReference type="AlphaFoldDB" id="A0A1I7KCU9"/>
<feature type="compositionally biased region" description="Low complexity" evidence="1">
    <location>
        <begin position="194"/>
        <end position="212"/>
    </location>
</feature>
<feature type="compositionally biased region" description="Pro residues" evidence="1">
    <location>
        <begin position="181"/>
        <end position="193"/>
    </location>
</feature>
<gene>
    <name evidence="2" type="ORF">SAMN05421784_1553</name>
</gene>
<proteinExistence type="predicted"/>
<dbReference type="Proteomes" id="UP000242496">
    <property type="component" value="Unassembled WGS sequence"/>
</dbReference>
<evidence type="ECO:0000313" key="2">
    <source>
        <dbReference type="EMBL" id="SFU95253.1"/>
    </source>
</evidence>
<dbReference type="RefSeq" id="WP_092554134.1">
    <property type="nucleotide sequence ID" value="NZ_CAWRBG010000021.1"/>
</dbReference>
<dbReference type="EMBL" id="FPBJ01000055">
    <property type="protein sequence ID" value="SFU95253.1"/>
    <property type="molecule type" value="Genomic_DNA"/>
</dbReference>
<name>A0A1I7KCU9_9GAMM</name>
<accession>A0A1I7KCU9</accession>
<reference evidence="3" key="1">
    <citation type="submission" date="2016-10" db="EMBL/GenBank/DDBJ databases">
        <authorList>
            <person name="Varghese N."/>
            <person name="Submissions S."/>
        </authorList>
    </citation>
    <scope>NUCLEOTIDE SEQUENCE [LARGE SCALE GENOMIC DNA]</scope>
    <source>
        <strain evidence="3">DSM 18168</strain>
    </source>
</reference>
<evidence type="ECO:0000313" key="3">
    <source>
        <dbReference type="Proteomes" id="UP000242496"/>
    </source>
</evidence>
<dbReference type="OrthoDB" id="6443587at2"/>
<feature type="region of interest" description="Disordered" evidence="1">
    <location>
        <begin position="142"/>
        <end position="255"/>
    </location>
</feature>
<sequence>MNYENFPLINYFNFLQSKGLVTEYMMPNGKQSLEIKFNMLNELKPFTQKQEPDNITRTRLVSMGFIESNNRRYILWNGHLYDINYITYQSAILPQLSYSSNESHAAGHAQSILSKFGTTSPIGSLRINPTTEYYESIRNTSLADSYNVRPQTHRRGRDSRRQPPESPPQHSVPSTSSYNNSPPPYEAPPPYGGSPPSYGSPSPYEAPPAYESITQDPTMGFRGDIAGPSHLSQAGPRGSVQPPRFQRGGGKRGRR</sequence>
<organism evidence="2 3">
    <name type="scientific">Xenorhabdus koppenhoeferi</name>
    <dbReference type="NCBI Taxonomy" id="351659"/>
    <lineage>
        <taxon>Bacteria</taxon>
        <taxon>Pseudomonadati</taxon>
        <taxon>Pseudomonadota</taxon>
        <taxon>Gammaproteobacteria</taxon>
        <taxon>Enterobacterales</taxon>
        <taxon>Morganellaceae</taxon>
        <taxon>Xenorhabdus</taxon>
    </lineage>
</organism>